<evidence type="ECO:0000256" key="2">
    <source>
        <dbReference type="ARBA" id="ARBA00005404"/>
    </source>
</evidence>
<keyword evidence="7 12" id="KW-1278">Translocase</keyword>
<dbReference type="EC" id="7.1.1.-" evidence="12"/>
<dbReference type="InterPro" id="IPR019574">
    <property type="entry name" value="NADH_UbQ_OxRdtase_Gsu_4Fe4S-bd"/>
</dbReference>
<dbReference type="GO" id="GO:0008137">
    <property type="term" value="F:NADH dehydrogenase (ubiquinone) activity"/>
    <property type="evidence" value="ECO:0007669"/>
    <property type="project" value="UniProtKB-UniRule"/>
</dbReference>
<keyword evidence="17" id="KW-0560">Oxidoreductase</keyword>
<dbReference type="SUPFAM" id="SSF54292">
    <property type="entry name" value="2Fe-2S ferredoxin-like"/>
    <property type="match status" value="1"/>
</dbReference>
<comment type="cofactor">
    <cofactor evidence="1 12">
        <name>[4Fe-4S] cluster</name>
        <dbReference type="ChEBI" id="CHEBI:49883"/>
    </cofactor>
</comment>
<dbReference type="CDD" id="cd00207">
    <property type="entry name" value="fer2"/>
    <property type="match status" value="1"/>
</dbReference>
<organism evidence="17 18">
    <name type="scientific">Desertihabitans brevis</name>
    <dbReference type="NCBI Taxonomy" id="2268447"/>
    <lineage>
        <taxon>Bacteria</taxon>
        <taxon>Bacillati</taxon>
        <taxon>Actinomycetota</taxon>
        <taxon>Actinomycetes</taxon>
        <taxon>Propionibacteriales</taxon>
        <taxon>Propionibacteriaceae</taxon>
        <taxon>Desertihabitans</taxon>
    </lineage>
</organism>
<feature type="domain" description="4Fe-4S His(Cys)3-ligated-type" evidence="16">
    <location>
        <begin position="103"/>
        <end position="142"/>
    </location>
</feature>
<dbReference type="AlphaFoldDB" id="A0A367YUX7"/>
<keyword evidence="6 12" id="KW-0479">Metal-binding</keyword>
<dbReference type="Pfam" id="PF13510">
    <property type="entry name" value="Fer2_4"/>
    <property type="match status" value="1"/>
</dbReference>
<dbReference type="Pfam" id="PF22151">
    <property type="entry name" value="Fer4_NDSU1"/>
    <property type="match status" value="1"/>
</dbReference>
<evidence type="ECO:0000256" key="1">
    <source>
        <dbReference type="ARBA" id="ARBA00001966"/>
    </source>
</evidence>
<dbReference type="PROSITE" id="PS00643">
    <property type="entry name" value="COMPLEX1_75K_3"/>
    <property type="match status" value="1"/>
</dbReference>
<dbReference type="Gene3D" id="3.30.70.20">
    <property type="match status" value="1"/>
</dbReference>
<dbReference type="GO" id="GO:0042773">
    <property type="term" value="P:ATP synthesis coupled electron transport"/>
    <property type="evidence" value="ECO:0007669"/>
    <property type="project" value="InterPro"/>
</dbReference>
<evidence type="ECO:0000256" key="12">
    <source>
        <dbReference type="RuleBase" id="RU003525"/>
    </source>
</evidence>
<dbReference type="SUPFAM" id="SSF54862">
    <property type="entry name" value="4Fe-4S ferredoxins"/>
    <property type="match status" value="1"/>
</dbReference>
<evidence type="ECO:0000256" key="11">
    <source>
        <dbReference type="ARBA" id="ARBA00047712"/>
    </source>
</evidence>
<dbReference type="Pfam" id="PF00384">
    <property type="entry name" value="Molybdopterin"/>
    <property type="match status" value="1"/>
</dbReference>
<feature type="region of interest" description="Disordered" evidence="13">
    <location>
        <begin position="829"/>
        <end position="861"/>
    </location>
</feature>
<keyword evidence="10 12" id="KW-0520">NAD</keyword>
<evidence type="ECO:0000256" key="6">
    <source>
        <dbReference type="ARBA" id="ARBA00022723"/>
    </source>
</evidence>
<dbReference type="Pfam" id="PF10588">
    <property type="entry name" value="NADH-G_4Fe-4S_3"/>
    <property type="match status" value="1"/>
</dbReference>
<dbReference type="InterPro" id="IPR010228">
    <property type="entry name" value="NADH_UbQ_OxRdtase_Gsu"/>
</dbReference>
<evidence type="ECO:0000313" key="18">
    <source>
        <dbReference type="Proteomes" id="UP000252770"/>
    </source>
</evidence>
<dbReference type="InterPro" id="IPR000283">
    <property type="entry name" value="NADH_UbQ_OxRdtase_75kDa_su_CS"/>
</dbReference>
<sequence>MTVTSKGEQGQVDKREDLVTVTIDDTSVSVPKGTLVIRAAELIGVAIPRFCDHPLLEPAGACRQCLVEVPDAGNGRGMPKPQASCTLAVAEGMQIRTQVTSPVADKAQQGMMEMLLLNHPLDCPVCDKGGECPLQNQAMSNGRGESRFEAVKRTYPKPVSISAQVLLDRERCVLCARCTRFSEQIAGDPFIALVERGALQQVGIYEREPFESYFSGNTIQICPVGALTSAAYRFRARPFDLTSTPSVGEHDACGAAIRVDHRRGEVVRRLAGDDPEVNEEWITDKDRFAFRYGRGEDRLRVPLVREDGVLRPASWPEAIDVAVRGLRAAGPDETGTGLSVGVLTGGRLTLEDAYGYSRFARTVLGTDDIDFRSRPLSAEETDFLTRRVAARTDVRYGDLDTASAVLMVGFEPEEEAGTVFLRMRKAMRASGLRSWTLAPYLSNGARKVGARLVPTVPGTEAEVLAGIEATVPLDADSIIVVGERAALFPGALTAAAELADRTGARLAWVPRRAGDRGAIEAGCLPGLLPGGRPLADARARVDCISVWGLRRELRATPGRDAEQMLAAAADGSLGALVVAGVDPSDLADPAAALRGLEEAGFVVSLENRLSQVTERADVVFPVSLVEERPGTFLTWEGRPREFGVVIRHANPMTDLRVLAALADAMGTDLGIRTVADARRELAEFEPWTGRRDPRQAAARPGPGEGRPAPAVRPPAATGGDAGTELTLATWRMMLDPSRALDGEPHLLATARRAVARVSAATAGRVGLVEGGGVRLLPADADDERSVVLPVHVMPEMVDDVVWVPTLSAGVSTLALGLRAGGPVRVLPSVLPATPRPGEQVDLGESPLTERDVQAEEQGGVA</sequence>
<dbReference type="SUPFAM" id="SSF50692">
    <property type="entry name" value="ADC-like"/>
    <property type="match status" value="1"/>
</dbReference>
<dbReference type="GO" id="GO:0046872">
    <property type="term" value="F:metal ion binding"/>
    <property type="evidence" value="ECO:0007669"/>
    <property type="project" value="UniProtKB-UniRule"/>
</dbReference>
<keyword evidence="5 12" id="KW-0874">Quinone</keyword>
<dbReference type="GO" id="GO:0051539">
    <property type="term" value="F:4 iron, 4 sulfur cluster binding"/>
    <property type="evidence" value="ECO:0007669"/>
    <property type="project" value="UniProtKB-KW"/>
</dbReference>
<dbReference type="InterPro" id="IPR009010">
    <property type="entry name" value="Asp_de-COase-like_dom_sf"/>
</dbReference>
<evidence type="ECO:0000256" key="5">
    <source>
        <dbReference type="ARBA" id="ARBA00022719"/>
    </source>
</evidence>
<feature type="compositionally biased region" description="Low complexity" evidence="13">
    <location>
        <begin position="695"/>
        <end position="718"/>
    </location>
</feature>
<dbReference type="Gene3D" id="3.10.20.740">
    <property type="match status" value="1"/>
</dbReference>
<dbReference type="InterPro" id="IPR050123">
    <property type="entry name" value="Prok_molybdopt-oxidoreductase"/>
</dbReference>
<dbReference type="PROSITE" id="PS51085">
    <property type="entry name" value="2FE2S_FER_2"/>
    <property type="match status" value="1"/>
</dbReference>
<dbReference type="Pfam" id="PF22117">
    <property type="entry name" value="Fer4_Nqo3"/>
    <property type="match status" value="1"/>
</dbReference>
<dbReference type="Proteomes" id="UP000252770">
    <property type="component" value="Unassembled WGS sequence"/>
</dbReference>
<comment type="similarity">
    <text evidence="2 12">Belongs to the complex I 75 kDa subunit family.</text>
</comment>
<dbReference type="InterPro" id="IPR054351">
    <property type="entry name" value="NADH_UbQ_OxRdtase_ferredoxin"/>
</dbReference>
<dbReference type="PROSITE" id="PS51669">
    <property type="entry name" value="4FE4S_MOW_BIS_MGD"/>
    <property type="match status" value="1"/>
</dbReference>
<dbReference type="InterPro" id="IPR036010">
    <property type="entry name" value="2Fe-2S_ferredoxin-like_sf"/>
</dbReference>
<dbReference type="NCBIfam" id="NF005895">
    <property type="entry name" value="PRK07860.1"/>
    <property type="match status" value="1"/>
</dbReference>
<dbReference type="GO" id="GO:0048038">
    <property type="term" value="F:quinone binding"/>
    <property type="evidence" value="ECO:0007669"/>
    <property type="project" value="UniProtKB-UniRule"/>
</dbReference>
<dbReference type="GO" id="GO:0016020">
    <property type="term" value="C:membrane"/>
    <property type="evidence" value="ECO:0007669"/>
    <property type="project" value="InterPro"/>
</dbReference>
<dbReference type="Gene3D" id="3.40.228.10">
    <property type="entry name" value="Dimethylsulfoxide Reductase, domain 2"/>
    <property type="match status" value="1"/>
</dbReference>
<keyword evidence="4 12" id="KW-0001">2Fe-2S</keyword>
<protein>
    <recommendedName>
        <fullName evidence="12">NADH-quinone oxidoreductase</fullName>
        <ecNumber evidence="12">7.1.1.-</ecNumber>
    </recommendedName>
</protein>
<dbReference type="PANTHER" id="PTHR43105">
    <property type="entry name" value="RESPIRATORY NITRATE REDUCTASE"/>
    <property type="match status" value="1"/>
</dbReference>
<dbReference type="InterPro" id="IPR006963">
    <property type="entry name" value="Mopterin_OxRdtase_4Fe-4S_dom"/>
</dbReference>
<evidence type="ECO:0000259" key="15">
    <source>
        <dbReference type="PROSITE" id="PS51669"/>
    </source>
</evidence>
<reference evidence="17 18" key="1">
    <citation type="submission" date="2018-07" db="EMBL/GenBank/DDBJ databases">
        <title>Desertimonas flava gen. nov. sp. nov.</title>
        <authorList>
            <person name="Liu S."/>
        </authorList>
    </citation>
    <scope>NUCLEOTIDE SEQUENCE [LARGE SCALE GENOMIC DNA]</scope>
    <source>
        <strain evidence="17 18">16Sb5-5</strain>
    </source>
</reference>
<evidence type="ECO:0000259" key="14">
    <source>
        <dbReference type="PROSITE" id="PS51085"/>
    </source>
</evidence>
<dbReference type="GO" id="GO:0051537">
    <property type="term" value="F:2 iron, 2 sulfur cluster binding"/>
    <property type="evidence" value="ECO:0007669"/>
    <property type="project" value="UniProtKB-UniRule"/>
</dbReference>
<dbReference type="PANTHER" id="PTHR43105:SF12">
    <property type="entry name" value="NADH-QUINONE OXIDOREDUCTASE SUBUNIT G"/>
    <property type="match status" value="1"/>
</dbReference>
<dbReference type="FunFam" id="3.10.20.740:FF:000001">
    <property type="entry name" value="NADH-quinone oxidoreductase subunit G"/>
    <property type="match status" value="1"/>
</dbReference>
<dbReference type="PROSITE" id="PS51839">
    <property type="entry name" value="4FE4S_HC3"/>
    <property type="match status" value="1"/>
</dbReference>
<evidence type="ECO:0000256" key="10">
    <source>
        <dbReference type="ARBA" id="ARBA00023027"/>
    </source>
</evidence>
<proteinExistence type="inferred from homology"/>
<evidence type="ECO:0000256" key="3">
    <source>
        <dbReference type="ARBA" id="ARBA00022485"/>
    </source>
</evidence>
<dbReference type="FunFam" id="3.30.70.20:FF:000016">
    <property type="entry name" value="NADH-quinone oxidoreductase"/>
    <property type="match status" value="1"/>
</dbReference>
<evidence type="ECO:0000256" key="4">
    <source>
        <dbReference type="ARBA" id="ARBA00022714"/>
    </source>
</evidence>
<dbReference type="Gene3D" id="3.40.50.740">
    <property type="match status" value="2"/>
</dbReference>
<feature type="domain" description="2Fe-2S ferredoxin-type" evidence="14">
    <location>
        <begin position="17"/>
        <end position="101"/>
    </location>
</feature>
<evidence type="ECO:0000256" key="13">
    <source>
        <dbReference type="SAM" id="MobiDB-lite"/>
    </source>
</evidence>
<dbReference type="GO" id="GO:0003954">
    <property type="term" value="F:NADH dehydrogenase activity"/>
    <property type="evidence" value="ECO:0007669"/>
    <property type="project" value="TreeGrafter"/>
</dbReference>
<keyword evidence="3 12" id="KW-0004">4Fe-4S</keyword>
<dbReference type="PROSITE" id="PS00641">
    <property type="entry name" value="COMPLEX1_75K_1"/>
    <property type="match status" value="1"/>
</dbReference>
<dbReference type="InterPro" id="IPR001041">
    <property type="entry name" value="2Fe-2S_ferredoxin-type"/>
</dbReference>
<accession>A0A367YUX7</accession>
<keyword evidence="18" id="KW-1185">Reference proteome</keyword>
<dbReference type="InterPro" id="IPR006656">
    <property type="entry name" value="Mopterin_OxRdtase"/>
</dbReference>
<comment type="catalytic activity">
    <reaction evidence="11 12">
        <text>a quinone + NADH + 5 H(+)(in) = a quinol + NAD(+) + 4 H(+)(out)</text>
        <dbReference type="Rhea" id="RHEA:57888"/>
        <dbReference type="ChEBI" id="CHEBI:15378"/>
        <dbReference type="ChEBI" id="CHEBI:24646"/>
        <dbReference type="ChEBI" id="CHEBI:57540"/>
        <dbReference type="ChEBI" id="CHEBI:57945"/>
        <dbReference type="ChEBI" id="CHEBI:132124"/>
    </reaction>
</comment>
<comment type="function">
    <text evidence="12">NDH-1 shuttles electrons from NADH, via FMN and iron-sulfur (Fe-S) centers, to quinones in the respiratory chain. Couples the redox reaction to proton translocation (for every two electrons transferred, four hydrogen ions are translocated across the cytoplasmic membrane), and thus conserves the redox energy in a proton gradient.</text>
</comment>
<dbReference type="SMART" id="SM00929">
    <property type="entry name" value="NADH-G_4Fe-4S_3"/>
    <property type="match status" value="1"/>
</dbReference>
<evidence type="ECO:0000256" key="7">
    <source>
        <dbReference type="ARBA" id="ARBA00022967"/>
    </source>
</evidence>
<keyword evidence="8 12" id="KW-0408">Iron</keyword>
<dbReference type="PROSITE" id="PS00642">
    <property type="entry name" value="COMPLEX1_75K_2"/>
    <property type="match status" value="1"/>
</dbReference>
<gene>
    <name evidence="17" type="ORF">DT076_09530</name>
</gene>
<evidence type="ECO:0000259" key="16">
    <source>
        <dbReference type="PROSITE" id="PS51839"/>
    </source>
</evidence>
<evidence type="ECO:0000313" key="17">
    <source>
        <dbReference type="EMBL" id="RCK69683.1"/>
    </source>
</evidence>
<dbReference type="EMBL" id="QOUI01000005">
    <property type="protein sequence ID" value="RCK69683.1"/>
    <property type="molecule type" value="Genomic_DNA"/>
</dbReference>
<keyword evidence="9 12" id="KW-0411">Iron-sulfur</keyword>
<name>A0A367YUX7_9ACTN</name>
<dbReference type="NCBIfam" id="TIGR01973">
    <property type="entry name" value="NuoG"/>
    <property type="match status" value="1"/>
</dbReference>
<evidence type="ECO:0000256" key="8">
    <source>
        <dbReference type="ARBA" id="ARBA00023004"/>
    </source>
</evidence>
<evidence type="ECO:0000256" key="9">
    <source>
        <dbReference type="ARBA" id="ARBA00023014"/>
    </source>
</evidence>
<dbReference type="SUPFAM" id="SSF53706">
    <property type="entry name" value="Formate dehydrogenase/DMSO reductase, domains 1-3"/>
    <property type="match status" value="1"/>
</dbReference>
<feature type="domain" description="4Fe-4S Mo/W bis-MGD-type" evidence="15">
    <location>
        <begin position="241"/>
        <end position="297"/>
    </location>
</feature>
<feature type="region of interest" description="Disordered" evidence="13">
    <location>
        <begin position="688"/>
        <end position="721"/>
    </location>
</feature>
<comment type="caution">
    <text evidence="17">The sequence shown here is derived from an EMBL/GenBank/DDBJ whole genome shotgun (WGS) entry which is preliminary data.</text>
</comment>
<comment type="cofactor">
    <cofactor evidence="12">
        <name>[2Fe-2S] cluster</name>
        <dbReference type="ChEBI" id="CHEBI:190135"/>
    </cofactor>
    <text evidence="12">Binds 1 [2Fe-2S] cluster per subunit.</text>
</comment>